<protein>
    <submittedName>
        <fullName evidence="1">Chromosome segregation ATPase</fullName>
    </submittedName>
</protein>
<proteinExistence type="predicted"/>
<organism evidence="1 2">
    <name type="scientific">Giardia duodenalis assemblage B</name>
    <dbReference type="NCBI Taxonomy" id="1394984"/>
    <lineage>
        <taxon>Eukaryota</taxon>
        <taxon>Metamonada</taxon>
        <taxon>Diplomonadida</taxon>
        <taxon>Hexamitidae</taxon>
        <taxon>Giardiinae</taxon>
        <taxon>Giardia</taxon>
    </lineage>
</organism>
<accession>A0A132NXX0</accession>
<dbReference type="AlphaFoldDB" id="A0A132NXX0"/>
<comment type="caution">
    <text evidence="1">The sequence shown here is derived from an EMBL/GenBank/DDBJ whole genome shotgun (WGS) entry which is preliminary data.</text>
</comment>
<reference evidence="1 2" key="1">
    <citation type="journal article" date="2015" name="Mol. Biochem. Parasitol.">
        <title>Identification of polymorphic genes for use in assemblage B genotyping assays through comparative genomics of multiple assemblage B Giardia duodenalis isolates.</title>
        <authorList>
            <person name="Wielinga C."/>
            <person name="Thompson R.C."/>
            <person name="Monis P."/>
            <person name="Ryan U."/>
        </authorList>
    </citation>
    <scope>NUCLEOTIDE SEQUENCE [LARGE SCALE GENOMIC DNA]</scope>
    <source>
        <strain evidence="1 2">BAH15c1</strain>
    </source>
</reference>
<dbReference type="Proteomes" id="UP000070089">
    <property type="component" value="Unassembled WGS sequence"/>
</dbReference>
<evidence type="ECO:0000313" key="2">
    <source>
        <dbReference type="Proteomes" id="UP000070089"/>
    </source>
</evidence>
<dbReference type="VEuPathDB" id="GiardiaDB:QR46_1044"/>
<sequence>MIQRSSSMMHSWPNTRRERGILSCKATGRMVMVRSLTLCNQFIEVGALASEAKRLADLGYIYCSTSMYKHPEEITPAVILYQQNVS</sequence>
<dbReference type="EMBL" id="JXTI01000019">
    <property type="protein sequence ID" value="KWX14916.1"/>
    <property type="molecule type" value="Genomic_DNA"/>
</dbReference>
<evidence type="ECO:0000313" key="1">
    <source>
        <dbReference type="EMBL" id="KWX14916.1"/>
    </source>
</evidence>
<name>A0A132NXX0_GIAIN</name>
<gene>
    <name evidence="1" type="ORF">QR46_1044</name>
</gene>